<dbReference type="GO" id="GO:0008017">
    <property type="term" value="F:microtubule binding"/>
    <property type="evidence" value="ECO:0007669"/>
    <property type="project" value="TreeGrafter"/>
</dbReference>
<dbReference type="Proteomes" id="UP001142489">
    <property type="component" value="Unassembled WGS sequence"/>
</dbReference>
<proteinExistence type="inferred from homology"/>
<keyword evidence="11" id="KW-0498">Mitosis</keyword>
<dbReference type="Pfam" id="PF23271">
    <property type="entry name" value="HEAT_GCN1"/>
    <property type="match status" value="1"/>
</dbReference>
<feature type="domain" description="TOG" evidence="20">
    <location>
        <begin position="317"/>
        <end position="550"/>
    </location>
</feature>
<comment type="similarity">
    <text evidence="5">Belongs to the CLASP family.</text>
</comment>
<dbReference type="InterPro" id="IPR024395">
    <property type="entry name" value="CLASP_N_dom"/>
</dbReference>
<evidence type="ECO:0000313" key="21">
    <source>
        <dbReference type="EMBL" id="KAJ7322615.1"/>
    </source>
</evidence>
<keyword evidence="6" id="KW-0158">Chromosome</keyword>
<feature type="domain" description="TOG" evidence="20">
    <location>
        <begin position="7"/>
        <end position="232"/>
    </location>
</feature>
<dbReference type="GO" id="GO:0000776">
    <property type="term" value="C:kinetochore"/>
    <property type="evidence" value="ECO:0007669"/>
    <property type="project" value="UniProtKB-KW"/>
</dbReference>
<dbReference type="GO" id="GO:0090307">
    <property type="term" value="P:mitotic spindle assembly"/>
    <property type="evidence" value="ECO:0007669"/>
    <property type="project" value="TreeGrafter"/>
</dbReference>
<evidence type="ECO:0000256" key="19">
    <source>
        <dbReference type="SAM" id="MobiDB-lite"/>
    </source>
</evidence>
<feature type="region of interest" description="Disordered" evidence="19">
    <location>
        <begin position="1179"/>
        <end position="1209"/>
    </location>
</feature>
<dbReference type="OrthoDB" id="46159at2759"/>
<dbReference type="Pfam" id="PF12348">
    <property type="entry name" value="CLASP_N"/>
    <property type="match status" value="1"/>
</dbReference>
<dbReference type="Pfam" id="PF21041">
    <property type="entry name" value="XMAP215_CLASP_TOG"/>
    <property type="match status" value="1"/>
</dbReference>
<keyword evidence="18" id="KW-0175">Coiled coil</keyword>
<evidence type="ECO:0000256" key="7">
    <source>
        <dbReference type="ARBA" id="ARBA00022490"/>
    </source>
</evidence>
<dbReference type="GO" id="GO:0005794">
    <property type="term" value="C:Golgi apparatus"/>
    <property type="evidence" value="ECO:0007669"/>
    <property type="project" value="UniProtKB-SubCell"/>
</dbReference>
<dbReference type="FunFam" id="1.25.10.10:FF:000006">
    <property type="entry name" value="CLIP-associating protein 1 isoform 2"/>
    <property type="match status" value="1"/>
</dbReference>
<keyword evidence="22" id="KW-1185">Reference proteome</keyword>
<name>A0A9Q0XQ28_9SAUR</name>
<feature type="compositionally biased region" description="Gly residues" evidence="19">
    <location>
        <begin position="280"/>
        <end position="296"/>
    </location>
</feature>
<comment type="caution">
    <text evidence="21">The sequence shown here is derived from an EMBL/GenBank/DDBJ whole genome shotgun (WGS) entry which is preliminary data.</text>
</comment>
<feature type="compositionally biased region" description="Polar residues" evidence="19">
    <location>
        <begin position="1180"/>
        <end position="1200"/>
    </location>
</feature>
<dbReference type="InterPro" id="IPR021133">
    <property type="entry name" value="HEAT_type_2"/>
</dbReference>
<dbReference type="GO" id="GO:0007026">
    <property type="term" value="P:negative regulation of microtubule depolymerization"/>
    <property type="evidence" value="ECO:0007669"/>
    <property type="project" value="UniProtKB-ARBA"/>
</dbReference>
<keyword evidence="16" id="KW-0137">Centromere</keyword>
<dbReference type="GO" id="GO:0005813">
    <property type="term" value="C:centrosome"/>
    <property type="evidence" value="ECO:0007669"/>
    <property type="project" value="UniProtKB-SubCell"/>
</dbReference>
<keyword evidence="15" id="KW-0131">Cell cycle</keyword>
<feature type="compositionally biased region" description="Polar residues" evidence="19">
    <location>
        <begin position="659"/>
        <end position="671"/>
    </location>
</feature>
<accession>A0A9Q0XQ28</accession>
<evidence type="ECO:0000256" key="4">
    <source>
        <dbReference type="ARBA" id="ARBA00004629"/>
    </source>
</evidence>
<evidence type="ECO:0000256" key="3">
    <source>
        <dbReference type="ARBA" id="ARBA00004601"/>
    </source>
</evidence>
<evidence type="ECO:0000256" key="8">
    <source>
        <dbReference type="ARBA" id="ARBA00022618"/>
    </source>
</evidence>
<keyword evidence="14" id="KW-0206">Cytoskeleton</keyword>
<dbReference type="InterPro" id="IPR016024">
    <property type="entry name" value="ARM-type_fold"/>
</dbReference>
<evidence type="ECO:0000256" key="10">
    <source>
        <dbReference type="ARBA" id="ARBA00022737"/>
    </source>
</evidence>
<feature type="domain" description="TOG" evidence="20">
    <location>
        <begin position="857"/>
        <end position="1102"/>
    </location>
</feature>
<evidence type="ECO:0000256" key="15">
    <source>
        <dbReference type="ARBA" id="ARBA00023306"/>
    </source>
</evidence>
<feature type="region of interest" description="Disordered" evidence="19">
    <location>
        <begin position="1095"/>
        <end position="1140"/>
    </location>
</feature>
<evidence type="ECO:0000256" key="11">
    <source>
        <dbReference type="ARBA" id="ARBA00022776"/>
    </source>
</evidence>
<gene>
    <name evidence="21" type="ORF">JRQ81_018902</name>
</gene>
<feature type="compositionally biased region" description="Polar residues" evidence="19">
    <location>
        <begin position="1120"/>
        <end position="1139"/>
    </location>
</feature>
<keyword evidence="8" id="KW-0132">Cell division</keyword>
<feature type="region of interest" description="Disordered" evidence="19">
    <location>
        <begin position="546"/>
        <end position="600"/>
    </location>
</feature>
<feature type="compositionally biased region" description="Low complexity" evidence="19">
    <location>
        <begin position="682"/>
        <end position="709"/>
    </location>
</feature>
<evidence type="ECO:0000256" key="9">
    <source>
        <dbReference type="ARBA" id="ARBA00022701"/>
    </source>
</evidence>
<dbReference type="GO" id="GO:0051301">
    <property type="term" value="P:cell division"/>
    <property type="evidence" value="ECO:0007669"/>
    <property type="project" value="UniProtKB-KW"/>
</dbReference>
<feature type="domain" description="TOG" evidence="20">
    <location>
        <begin position="1234"/>
        <end position="1473"/>
    </location>
</feature>
<dbReference type="GO" id="GO:0072686">
    <property type="term" value="C:mitotic spindle"/>
    <property type="evidence" value="ECO:0007669"/>
    <property type="project" value="TreeGrafter"/>
</dbReference>
<reference evidence="21" key="1">
    <citation type="journal article" date="2023" name="DNA Res.">
        <title>Chromosome-level genome assembly of Phrynocephalus forsythii using third-generation DNA sequencing and Hi-C analysis.</title>
        <authorList>
            <person name="Qi Y."/>
            <person name="Zhao W."/>
            <person name="Zhao Y."/>
            <person name="Niu C."/>
            <person name="Cao S."/>
            <person name="Zhang Y."/>
        </authorList>
    </citation>
    <scope>NUCLEOTIDE SEQUENCE</scope>
    <source>
        <tissue evidence="21">Muscle</tissue>
    </source>
</reference>
<keyword evidence="13" id="KW-0333">Golgi apparatus</keyword>
<feature type="region of interest" description="Disordered" evidence="19">
    <location>
        <begin position="634"/>
        <end position="780"/>
    </location>
</feature>
<evidence type="ECO:0000259" key="20">
    <source>
        <dbReference type="SMART" id="SM01349"/>
    </source>
</evidence>
<dbReference type="InterPro" id="IPR048491">
    <property type="entry name" value="XMAP215_CLASP_TOG"/>
</dbReference>
<dbReference type="EMBL" id="JAPFRF010000009">
    <property type="protein sequence ID" value="KAJ7322615.1"/>
    <property type="molecule type" value="Genomic_DNA"/>
</dbReference>
<keyword evidence="12" id="KW-0995">Kinetochore</keyword>
<evidence type="ECO:0000256" key="1">
    <source>
        <dbReference type="ARBA" id="ARBA00004186"/>
    </source>
</evidence>
<comment type="subcellular location">
    <subcellularLocation>
        <location evidence="4">Chromosome</location>
        <location evidence="4">Centromere</location>
        <location evidence="4">Kinetochore</location>
    </subcellularLocation>
    <subcellularLocation>
        <location evidence="2">Cytoplasm</location>
        <location evidence="2">Cytoskeleton</location>
        <location evidence="2">Microtubule organizing center</location>
        <location evidence="2">Centrosome</location>
    </subcellularLocation>
    <subcellularLocation>
        <location evidence="1">Cytoplasm</location>
        <location evidence="1">Cytoskeleton</location>
        <location evidence="1">Spindle</location>
    </subcellularLocation>
    <subcellularLocation>
        <location evidence="3">Golgi apparatus</location>
        <location evidence="3">trans-Golgi network</location>
    </subcellularLocation>
</comment>
<dbReference type="SUPFAM" id="SSF48371">
    <property type="entry name" value="ARM repeat"/>
    <property type="match status" value="2"/>
</dbReference>
<evidence type="ECO:0000256" key="17">
    <source>
        <dbReference type="PROSITE-ProRule" id="PRU00103"/>
    </source>
</evidence>
<dbReference type="PROSITE" id="PS50077">
    <property type="entry name" value="HEAT_REPEAT"/>
    <property type="match status" value="1"/>
</dbReference>
<evidence type="ECO:0000256" key="5">
    <source>
        <dbReference type="ARBA" id="ARBA00009549"/>
    </source>
</evidence>
<dbReference type="GO" id="GO:0040001">
    <property type="term" value="P:establishment of mitotic spindle localization"/>
    <property type="evidence" value="ECO:0007669"/>
    <property type="project" value="TreeGrafter"/>
</dbReference>
<evidence type="ECO:0000313" key="22">
    <source>
        <dbReference type="Proteomes" id="UP001142489"/>
    </source>
</evidence>
<feature type="compositionally biased region" description="Basic and acidic residues" evidence="19">
    <location>
        <begin position="642"/>
        <end position="656"/>
    </location>
</feature>
<organism evidence="21 22">
    <name type="scientific">Phrynocephalus forsythii</name>
    <dbReference type="NCBI Taxonomy" id="171643"/>
    <lineage>
        <taxon>Eukaryota</taxon>
        <taxon>Metazoa</taxon>
        <taxon>Chordata</taxon>
        <taxon>Craniata</taxon>
        <taxon>Vertebrata</taxon>
        <taxon>Euteleostomi</taxon>
        <taxon>Lepidosauria</taxon>
        <taxon>Squamata</taxon>
        <taxon>Bifurcata</taxon>
        <taxon>Unidentata</taxon>
        <taxon>Episquamata</taxon>
        <taxon>Toxicofera</taxon>
        <taxon>Iguania</taxon>
        <taxon>Acrodonta</taxon>
        <taxon>Agamidae</taxon>
        <taxon>Agaminae</taxon>
        <taxon>Phrynocephalus</taxon>
    </lineage>
</organism>
<dbReference type="Pfam" id="PF21040">
    <property type="entry name" value="CEP104-like_TOG"/>
    <property type="match status" value="1"/>
</dbReference>
<feature type="coiled-coil region" evidence="18">
    <location>
        <begin position="1250"/>
        <end position="1281"/>
    </location>
</feature>
<sequence length="1484" mass="163392">MEHGKMDYFCDQVQQKDVGRRMQVGQEFLEYLNDPNVSTDVEQDHQRLDQVIDELTGWVNSSNYKVSLLGLELLGAFVDRLQGRFKSYLGTVLLVLMDRMGDAKDQVREQAQNLVLKLMDQVAPPMFIWERLAVGFKHKNYRSREGVCLCLTATLNIYGAQSLTLSKLVPHLCILSGDSNSQVRDAAILAFVEIYRHVGEKVRTDLNKRGLPAARLQTIFMKFDEVKNSGNMISSNISDKSFDDEESVDGNRPSSASSAFKVPAPKKPGNPSNTSRKPGSAGGPKVGGTTKEGGAGAVDEDDFIKAFTDVPTVQIYSSRELEETLNKIREILSDDKHDWDQRANALKKVRSLLVAGAAQYDCFFQHLRLLDGAFKLSAKDLRSQVVREACITVAHLSTVLGNKFDHGAEAIVPTLFNLVPNSAKVMATSGCAAIRFIIRHTHVPRLIPLITSNCTSKSVAVRRRSFEFLDLLLQEWQTHSLERHAAVLVETIKKGIHDADAEARVEARKTYLGLRNHFPGEAEVLYNNLEPSYQRSLQTYLKNSGSITSLPQSDRSSSSSQESLNRPLSSKWSSSSSSMAGRVAGTTKTAPSPGTLQRSRSDIDVNAAAGAKARHAIGQTVGAGRLATAGLPPGSYASLEDTSDKMDGTASDDGRVRTKLSTPSVGMGNSKTDSRGRSRTKVVSQSQPGSRSGSPGRVLTTTTLSTLNTGVQRVLVSPATAQKRSKIPRSQGCSREASPSRLSVARGSRIPRPSVSQGCSREASRESSRDTSPVRSFAPLGTGFGISQSSRLSSSVSAMRVLNTGSDVEEAVADALKKPVRRRYESYGMYSDDDANSDASSACSERSYSSRNGTIPTYMRQTEDVAEVLNRCASSNWSERKEGLLGLQNLLKNQRTLSRVELKRLCEIFTRMFADPHSNIYIYIYIYVFSMFLETLVDFIQVHKEDLQDWLFVLLTQLLKKMGADLLGSVQAKVQKALDVTRESFPNDLQFSILMRFTVDQTQTPSLKVKVAILKYIETLAQQMDPGDFVNSSETRLAVSRIITWTTEPKSSDVRKAAQSVLISLFQLNTPEFSMLLGALPKTFQDGATKLLQNHLRNTGNSGQGSMGSPLTRPVPRSPASWSSPITSPTNTSQNTLSPSAFDYDTENMNSEDIYSSLRGVTEAIQNFSFRIDLRAGSGASDTGRTALDNKTSLLNTMPPHSSPRSRDYNPYNYSDSIGPFNKSALKEAMFDDDADQFPDEPPLDHSDLVAELLKELSNHNERIEERKAALYELMKLTQEESVGVWDEHFKTILLLLLETLGDKEHAIRALALKVLREILRHQPARFRNYAELTIMKTLEAHKDPHKEVVRSAEEAATMLATSISPDQCIKVLCPIIQTADYPINLAAIKMQTKVIERVPKETLAQLLPEIVPGLIQGYDNSESSVRKACVFCLVAIHAVIGDELKPHLSQLTGSKMKLLNLYIKRAQTGSGAGDAAADVPGQS</sequence>
<keyword evidence="10" id="KW-0677">Repeat</keyword>
<feature type="compositionally biased region" description="Polar residues" evidence="19">
    <location>
        <begin position="586"/>
        <end position="598"/>
    </location>
</feature>
<evidence type="ECO:0000256" key="16">
    <source>
        <dbReference type="ARBA" id="ARBA00023328"/>
    </source>
</evidence>
<keyword evidence="7" id="KW-0963">Cytoplasm</keyword>
<dbReference type="InterPro" id="IPR011989">
    <property type="entry name" value="ARM-like"/>
</dbReference>
<evidence type="ECO:0000256" key="14">
    <source>
        <dbReference type="ARBA" id="ARBA00023212"/>
    </source>
</evidence>
<evidence type="ECO:0000256" key="13">
    <source>
        <dbReference type="ARBA" id="ARBA00023034"/>
    </source>
</evidence>
<dbReference type="FunFam" id="1.25.10.10:FF:000031">
    <property type="entry name" value="CLIP-associating protein 1 isoform 2"/>
    <property type="match status" value="1"/>
</dbReference>
<evidence type="ECO:0000256" key="2">
    <source>
        <dbReference type="ARBA" id="ARBA00004300"/>
    </source>
</evidence>
<dbReference type="PANTHER" id="PTHR21567">
    <property type="entry name" value="CLASP"/>
    <property type="match status" value="1"/>
</dbReference>
<evidence type="ECO:0000256" key="12">
    <source>
        <dbReference type="ARBA" id="ARBA00022838"/>
    </source>
</evidence>
<dbReference type="InterPro" id="IPR057546">
    <property type="entry name" value="HEAT_GCN1"/>
</dbReference>
<dbReference type="GO" id="GO:0030010">
    <property type="term" value="P:establishment of cell polarity"/>
    <property type="evidence" value="ECO:0007669"/>
    <property type="project" value="UniProtKB-ARBA"/>
</dbReference>
<evidence type="ECO:0000256" key="6">
    <source>
        <dbReference type="ARBA" id="ARBA00022454"/>
    </source>
</evidence>
<feature type="repeat" description="HEAT" evidence="17">
    <location>
        <begin position="168"/>
        <end position="206"/>
    </location>
</feature>
<dbReference type="PANTHER" id="PTHR21567:SF30">
    <property type="entry name" value="CLIP-ASSOCIATING PROTEIN 2"/>
    <property type="match status" value="1"/>
</dbReference>
<dbReference type="FunFam" id="1.25.10.10:FF:000001">
    <property type="entry name" value="CLIP-associating protein 1 isoform 2"/>
    <property type="match status" value="1"/>
</dbReference>
<feature type="compositionally biased region" description="Low complexity" evidence="19">
    <location>
        <begin position="549"/>
        <end position="578"/>
    </location>
</feature>
<dbReference type="GO" id="GO:0045180">
    <property type="term" value="C:basal cortex"/>
    <property type="evidence" value="ECO:0007669"/>
    <property type="project" value="TreeGrafter"/>
</dbReference>
<dbReference type="FunFam" id="1.25.10.10:FF:000005">
    <property type="entry name" value="CLIP-associating protein 1 isoform 2"/>
    <property type="match status" value="1"/>
</dbReference>
<dbReference type="SMART" id="SM01349">
    <property type="entry name" value="TOG"/>
    <property type="match status" value="4"/>
</dbReference>
<dbReference type="Gene3D" id="1.25.10.10">
    <property type="entry name" value="Leucine-rich Repeat Variant"/>
    <property type="match status" value="4"/>
</dbReference>
<dbReference type="GO" id="GO:0005881">
    <property type="term" value="C:cytoplasmic microtubule"/>
    <property type="evidence" value="ECO:0007669"/>
    <property type="project" value="TreeGrafter"/>
</dbReference>
<evidence type="ECO:0000256" key="18">
    <source>
        <dbReference type="SAM" id="Coils"/>
    </source>
</evidence>
<protein>
    <recommendedName>
        <fullName evidence="20">TOG domain-containing protein</fullName>
    </recommendedName>
</protein>
<feature type="region of interest" description="Disordered" evidence="19">
    <location>
        <begin position="235"/>
        <end position="296"/>
    </location>
</feature>
<keyword evidence="9" id="KW-0493">Microtubule</keyword>
<dbReference type="GO" id="GO:0005876">
    <property type="term" value="C:spindle microtubule"/>
    <property type="evidence" value="ECO:0007669"/>
    <property type="project" value="TreeGrafter"/>
</dbReference>
<dbReference type="InterPro" id="IPR034085">
    <property type="entry name" value="TOG"/>
</dbReference>